<dbReference type="EMBL" id="UGRI01000002">
    <property type="protein sequence ID" value="SUB32319.1"/>
    <property type="molecule type" value="Genomic_DNA"/>
</dbReference>
<reference evidence="1" key="1">
    <citation type="submission" date="2018-06" db="EMBL/GenBank/DDBJ databases">
        <authorList>
            <consortium name="Pathogen Informatics"/>
            <person name="Doyle S."/>
        </authorList>
    </citation>
    <scope>NUCLEOTIDE SEQUENCE [LARGE SCALE GENOMIC DNA]</scope>
    <source>
        <strain evidence="1">NCTC11421</strain>
    </source>
</reference>
<dbReference type="AlphaFoldDB" id="A0A379B203"/>
<accession>A0A379B203</accession>
<sequence>MPISFFGKRFFRAYIRARIACVRTGRTGCRITNAV</sequence>
<proteinExistence type="predicted"/>
<protein>
    <submittedName>
        <fullName evidence="1">Uncharacterized protein</fullName>
    </submittedName>
</protein>
<evidence type="ECO:0000313" key="1">
    <source>
        <dbReference type="EMBL" id="SUB32319.1"/>
    </source>
</evidence>
<gene>
    <name evidence="1" type="ORF">NCTC11421_03754</name>
</gene>
<organism evidence="1">
    <name type="scientific">Neisseria gonorrhoeae</name>
    <dbReference type="NCBI Taxonomy" id="485"/>
    <lineage>
        <taxon>Bacteria</taxon>
        <taxon>Pseudomonadati</taxon>
        <taxon>Pseudomonadota</taxon>
        <taxon>Betaproteobacteria</taxon>
        <taxon>Neisseriales</taxon>
        <taxon>Neisseriaceae</taxon>
        <taxon>Neisseria</taxon>
    </lineage>
</organism>
<name>A0A379B203_NEIGO</name>